<evidence type="ECO:0000256" key="6">
    <source>
        <dbReference type="ARBA" id="ARBA00022679"/>
    </source>
</evidence>
<dbReference type="Pfam" id="PF19179">
    <property type="entry name" value="TTC3_DZIP3_dom"/>
    <property type="match status" value="1"/>
</dbReference>
<dbReference type="EC" id="2.3.2.27" evidence="4"/>
<dbReference type="InterPro" id="IPR043866">
    <property type="entry name" value="TTC3/DZIP3_dom"/>
</dbReference>
<organism evidence="14 15">
    <name type="scientific">Pleurodeles waltl</name>
    <name type="common">Iberian ribbed newt</name>
    <dbReference type="NCBI Taxonomy" id="8319"/>
    <lineage>
        <taxon>Eukaryota</taxon>
        <taxon>Metazoa</taxon>
        <taxon>Chordata</taxon>
        <taxon>Craniata</taxon>
        <taxon>Vertebrata</taxon>
        <taxon>Euteleostomi</taxon>
        <taxon>Amphibia</taxon>
        <taxon>Batrachia</taxon>
        <taxon>Caudata</taxon>
        <taxon>Salamandroidea</taxon>
        <taxon>Salamandridae</taxon>
        <taxon>Pleurodelinae</taxon>
        <taxon>Pleurodeles</taxon>
    </lineage>
</organism>
<evidence type="ECO:0000256" key="8">
    <source>
        <dbReference type="SAM" id="Coils"/>
    </source>
</evidence>
<keyword evidence="8" id="KW-0175">Coiled coil</keyword>
<keyword evidence="7" id="KW-0802">TPR repeat</keyword>
<evidence type="ECO:0000256" key="5">
    <source>
        <dbReference type="ARBA" id="ARBA00022490"/>
    </source>
</evidence>
<dbReference type="Proteomes" id="UP001066276">
    <property type="component" value="Chromosome 8"/>
</dbReference>
<dbReference type="InterPro" id="IPR056870">
    <property type="entry name" value="TTC3/DZIP3/RBM44-like_helical"/>
</dbReference>
<dbReference type="Pfam" id="PF13431">
    <property type="entry name" value="TPR_17"/>
    <property type="match status" value="1"/>
</dbReference>
<dbReference type="InterPro" id="IPR056871">
    <property type="entry name" value="WH_TTC3"/>
</dbReference>
<dbReference type="Gene3D" id="1.10.533.10">
    <property type="entry name" value="Death Domain, Fas"/>
    <property type="match status" value="1"/>
</dbReference>
<dbReference type="SMART" id="SM00028">
    <property type="entry name" value="TPR"/>
    <property type="match status" value="4"/>
</dbReference>
<keyword evidence="15" id="KW-1185">Reference proteome</keyword>
<dbReference type="PROSITE" id="PS50005">
    <property type="entry name" value="TPR"/>
    <property type="match status" value="1"/>
</dbReference>
<dbReference type="GO" id="GO:0061630">
    <property type="term" value="F:ubiquitin protein ligase activity"/>
    <property type="evidence" value="ECO:0007669"/>
    <property type="project" value="UniProtKB-EC"/>
</dbReference>
<feature type="region of interest" description="Disordered" evidence="9">
    <location>
        <begin position="403"/>
        <end position="480"/>
    </location>
</feature>
<keyword evidence="6" id="KW-0808">Transferase</keyword>
<evidence type="ECO:0000259" key="10">
    <source>
        <dbReference type="Pfam" id="PF19179"/>
    </source>
</evidence>
<feature type="domain" description="E3 ubiquitin-protein ligase TTC3/DZIP3" evidence="10">
    <location>
        <begin position="635"/>
        <end position="749"/>
    </location>
</feature>
<dbReference type="GO" id="GO:0005737">
    <property type="term" value="C:cytoplasm"/>
    <property type="evidence" value="ECO:0007669"/>
    <property type="project" value="UniProtKB-SubCell"/>
</dbReference>
<evidence type="ECO:0000256" key="3">
    <source>
        <dbReference type="ARBA" id="ARBA00004906"/>
    </source>
</evidence>
<comment type="catalytic activity">
    <reaction evidence="1">
        <text>S-ubiquitinyl-[E2 ubiquitin-conjugating enzyme]-L-cysteine + [acceptor protein]-L-lysine = [E2 ubiquitin-conjugating enzyme]-L-cysteine + N(6)-ubiquitinyl-[acceptor protein]-L-lysine.</text>
        <dbReference type="EC" id="2.3.2.27"/>
    </reaction>
</comment>
<sequence length="1895" mass="215038">MNIFLKTDPGGTSLQEEFARLEGAARGSWSSRLTAMEETTIKPGIKKAYVEYMQFTCSFGHDSILKHMVYEFNNFDAVKHWCSRPKQELRDNCDAIKVYAFWPVLYEEEHLRIGNKRVMKSTGLDIATLNQLQILEDLTEIAKEVCHIPDFIRGILSIGHPVYERKFDVARALEWVKSTGNPKVIQKLETFGPLGWPSLEIFFFIYQQHIERVAKEFPNLKDELESAQCTICVKKSELLKTEGNKEFNSQRFESAIKWYTEAIDHHPKNHLLYGNRALCYLRLSQYMMALADGKRATILDQKWAKGHYRFCDALFALGEYMEALQANLKAHKLCEEDQDGIKELTQQVIKFKQVLEEKQAAAEAGISDFQIPSQTSNFENAPSEDLGLSAFLYTRMTKKKKKKVPPVSTVDLKKTDSTESVVDSHMENTKTPSELPAGHNKDTMPTDSRSKSPQGKSKKNIKLSEKPRAPELSKTELLEDRECNPSTTSALITLNGFPEAFSDLIHTGHKALIDKSFHCAEQVFSQLLDILNPADLKKLHLATIDYVVLIYGRASALLGIGQPEELTMAEQQFNVILDKYTKQRFNCLAFYGIGRVHLRQNRFAEAASQFIKSQIMLNHKIVPGVLKWPTTSVVIEETRPEKLQLLLERFIGECKFPPKPDAICRYTQCQGRKKKEIYFTDPDFEGFIRIFCCQLCKVELHLDCWKKLKTTEYPDRNDKDFLQSTCLTPDCKGSICHILIYGSSGLVKWQDEVKIAKVKIPQKPIVKQKNALKLNVEQKRKLRRRLHQNVTLNSAADIKDITSKEENSSKEGILTDTQIKPCTADPILQQVIENADIIKKGVPETSLLIDNLLLWHVISQEECETYSASAINSSQDEFMAILINHVSKNSNKVKTRIFLHLLNELPEVDSKLRIWLKEINNIGLVAAEAFLSRYGDCLQKLDFGSLCHLWNETYGNKLNSLIPSSKDEIVMNYFREASPEKVRYLIWLLEDNKKSFQCPDLYEALDYYFTMMDRPCVVLKKQENQENIGTKIKVRNKNRKKKQKEPKSVLLLLGGSGAVPQDDDHIFTVENSLMFLNSNEPFAVPESLRNQVDEFESLYEGVSSSSAYQRLIDNKADLTRESLYEYFFEILDKHGPLELDSTEFVGEYEFFPLEAQKLVEEAGGLKPFLLESLRFFMIDDNLIGLMKHNFVSETSATRLPENMELKENNSETPSCPSSLNSAQNISVPSHWTLNPGAKEFKPLFEAVHNPTFPLFSSSFLPNSPTGDSVSSVNVADISVPTMQSEPAPFDIVVEKSALSFASAVALPLVSVEPYLQANTFMAPIPNIIGVQSLSVKESETGIHEYDTEAVFDRDCASTLIAPDLMEIYEDVYDTPKPHFSSDGDNLFLYAGSSLPVQIGGNLLDDKSKYGKELSPKRMVAVQVIIELSNHAVNTEPFHPFEKQQGDILRLEKEHVVLKEQLKKASEKYELSRSQKTDEIVVMEEQLQKLNEQNKVSKEELDWLYQDLEIEVKKWQQEKKELQERFKQIKNNIKVLTENNDLCLRNIEEKEQQYKTLLNEFLESSNKFENEKMKYEGDIKKGIENVVEISKRAIASEVSVLENQKNIEIFKLCCAMTSGQNNLRDLHSLGSSVSSSALPQLTTQIISWNSYLSSIDREIANIKSQFEERCCLVRSGVKLSSLQPVQVAIIYSPLQLPKMQGNASNGDPSITFSSSFSQLHNTGCLSSYGQGSVQPCITKQTGSNNEFSAGSNHLIHASVEIPYIPVERSSEQSSCSKTLQSRETNPDVSGSKLLSHVQQQSPQSLNLSAIKTETKNPFDKIIAHLKAIFPHYGRAELSIFIKETRVKNGSSFSGLNSNEIVSKVTEFILDYQSKPSPQKEMVCHFFIANKSLYQKP</sequence>
<evidence type="ECO:0000313" key="14">
    <source>
        <dbReference type="EMBL" id="KAJ1113034.1"/>
    </source>
</evidence>
<dbReference type="InterPro" id="IPR019734">
    <property type="entry name" value="TPR_rpt"/>
</dbReference>
<evidence type="ECO:0000259" key="11">
    <source>
        <dbReference type="Pfam" id="PF24525"/>
    </source>
</evidence>
<dbReference type="Gene3D" id="1.25.40.10">
    <property type="entry name" value="Tetratricopeptide repeat domain"/>
    <property type="match status" value="1"/>
</dbReference>
<gene>
    <name evidence="14" type="ORF">NDU88_001294</name>
</gene>
<protein>
    <recommendedName>
        <fullName evidence="4">RING-type E3 ubiquitin transferase</fullName>
        <ecNumber evidence="4">2.3.2.27</ecNumber>
    </recommendedName>
</protein>
<dbReference type="InterPro" id="IPR056872">
    <property type="entry name" value="TTC3/DZIP3-like_helical"/>
</dbReference>
<feature type="coiled-coil region" evidence="8">
    <location>
        <begin position="1447"/>
        <end position="1566"/>
    </location>
</feature>
<comment type="subcellular location">
    <subcellularLocation>
        <location evidence="2">Cytoplasm</location>
    </subcellularLocation>
</comment>
<name>A0AAV7ND09_PLEWA</name>
<comment type="caution">
    <text evidence="14">The sequence shown here is derived from an EMBL/GenBank/DDBJ whole genome shotgun (WGS) entry which is preliminary data.</text>
</comment>
<feature type="compositionally biased region" description="Basic and acidic residues" evidence="9">
    <location>
        <begin position="411"/>
        <end position="428"/>
    </location>
</feature>
<dbReference type="Pfam" id="PF24525">
    <property type="entry name" value="TTC3"/>
    <property type="match status" value="1"/>
</dbReference>
<reference evidence="14" key="1">
    <citation type="journal article" date="2022" name="bioRxiv">
        <title>Sequencing and chromosome-scale assembly of the giantPleurodeles waltlgenome.</title>
        <authorList>
            <person name="Brown T."/>
            <person name="Elewa A."/>
            <person name="Iarovenko S."/>
            <person name="Subramanian E."/>
            <person name="Araus A.J."/>
            <person name="Petzold A."/>
            <person name="Susuki M."/>
            <person name="Suzuki K.-i.T."/>
            <person name="Hayashi T."/>
            <person name="Toyoda A."/>
            <person name="Oliveira C."/>
            <person name="Osipova E."/>
            <person name="Leigh N.D."/>
            <person name="Simon A."/>
            <person name="Yun M.H."/>
        </authorList>
    </citation>
    <scope>NUCLEOTIDE SEQUENCE</scope>
    <source>
        <strain evidence="14">20211129_DDA</strain>
        <tissue evidence="14">Liver</tissue>
    </source>
</reference>
<proteinExistence type="predicted"/>
<comment type="pathway">
    <text evidence="3">Protein modification; protein ubiquitination.</text>
</comment>
<dbReference type="PANTHER" id="PTHR17550">
    <property type="entry name" value="E3 UBIQUITIN-PROTEIN LIGASE TTC3"/>
    <property type="match status" value="1"/>
</dbReference>
<evidence type="ECO:0000256" key="7">
    <source>
        <dbReference type="PROSITE-ProRule" id="PRU00339"/>
    </source>
</evidence>
<feature type="domain" description="E3 ubiquitin-protein ligase TTC3 winged helix turn helix" evidence="12">
    <location>
        <begin position="1082"/>
        <end position="1194"/>
    </location>
</feature>
<accession>A0AAV7ND09</accession>
<feature type="domain" description="TTC3/DZIP3/RBM44-like helical" evidence="13">
    <location>
        <begin position="1816"/>
        <end position="1873"/>
    </location>
</feature>
<dbReference type="SUPFAM" id="SSF48452">
    <property type="entry name" value="TPR-like"/>
    <property type="match status" value="1"/>
</dbReference>
<evidence type="ECO:0000256" key="9">
    <source>
        <dbReference type="SAM" id="MobiDB-lite"/>
    </source>
</evidence>
<evidence type="ECO:0000256" key="4">
    <source>
        <dbReference type="ARBA" id="ARBA00012483"/>
    </source>
</evidence>
<feature type="domain" description="TTC3/DZIP3-like helical" evidence="11">
    <location>
        <begin position="1441"/>
        <end position="1688"/>
    </location>
</feature>
<feature type="repeat" description="TPR" evidence="7">
    <location>
        <begin position="236"/>
        <end position="269"/>
    </location>
</feature>
<keyword evidence="5" id="KW-0963">Cytoplasm</keyword>
<dbReference type="PANTHER" id="PTHR17550:SF4">
    <property type="entry name" value="E3 UBIQUITIN-PROTEIN LIGASE TTC3"/>
    <property type="match status" value="1"/>
</dbReference>
<evidence type="ECO:0000256" key="2">
    <source>
        <dbReference type="ARBA" id="ARBA00004496"/>
    </source>
</evidence>
<feature type="compositionally biased region" description="Basic and acidic residues" evidence="9">
    <location>
        <begin position="439"/>
        <end position="450"/>
    </location>
</feature>
<dbReference type="InterPro" id="IPR011990">
    <property type="entry name" value="TPR-like_helical_dom_sf"/>
</dbReference>
<evidence type="ECO:0000259" key="13">
    <source>
        <dbReference type="Pfam" id="PF24905"/>
    </source>
</evidence>
<evidence type="ECO:0000256" key="1">
    <source>
        <dbReference type="ARBA" id="ARBA00000900"/>
    </source>
</evidence>
<evidence type="ECO:0000259" key="12">
    <source>
        <dbReference type="Pfam" id="PF24812"/>
    </source>
</evidence>
<evidence type="ECO:0000313" key="15">
    <source>
        <dbReference type="Proteomes" id="UP001066276"/>
    </source>
</evidence>
<dbReference type="Pfam" id="PF24812">
    <property type="entry name" value="WHD_TTC3"/>
    <property type="match status" value="1"/>
</dbReference>
<feature type="compositionally biased region" description="Basic and acidic residues" evidence="9">
    <location>
        <begin position="462"/>
        <end position="480"/>
    </location>
</feature>
<dbReference type="InterPro" id="IPR011029">
    <property type="entry name" value="DEATH-like_dom_sf"/>
</dbReference>
<dbReference type="Pfam" id="PF24905">
    <property type="entry name" value="TTC3_9th"/>
    <property type="match status" value="1"/>
</dbReference>
<dbReference type="EMBL" id="JANPWB010000012">
    <property type="protein sequence ID" value="KAJ1113034.1"/>
    <property type="molecule type" value="Genomic_DNA"/>
</dbReference>